<dbReference type="SFLD" id="SFLDS00029">
    <property type="entry name" value="Radical_SAM"/>
    <property type="match status" value="1"/>
</dbReference>
<feature type="domain" description="Radical SAM core" evidence="5">
    <location>
        <begin position="26"/>
        <end position="162"/>
    </location>
</feature>
<dbReference type="NCBIfam" id="TIGR04167">
    <property type="entry name" value="rSAM_SeCys"/>
    <property type="match status" value="1"/>
</dbReference>
<reference evidence="7" key="1">
    <citation type="submission" date="2018-05" db="EMBL/GenBank/DDBJ databases">
        <authorList>
            <person name="Lanie J.A."/>
            <person name="Ng W.-L."/>
            <person name="Kazmierczak K.M."/>
            <person name="Andrzejewski T.M."/>
            <person name="Davidsen T.M."/>
            <person name="Wayne K.J."/>
            <person name="Tettelin H."/>
            <person name="Glass J.I."/>
            <person name="Rusch D."/>
            <person name="Podicherti R."/>
            <person name="Tsui H.-C.T."/>
            <person name="Winkler M.E."/>
        </authorList>
    </citation>
    <scope>NUCLEOTIDE SEQUENCE</scope>
</reference>
<dbReference type="InterPro" id="IPR013785">
    <property type="entry name" value="Aldolase_TIM"/>
</dbReference>
<proteinExistence type="predicted"/>
<dbReference type="InterPro" id="IPR058240">
    <property type="entry name" value="rSAM_sf"/>
</dbReference>
<name>A0A381QR57_9ZZZZ</name>
<dbReference type="Pfam" id="PF04055">
    <property type="entry name" value="Radical_SAM"/>
    <property type="match status" value="1"/>
</dbReference>
<accession>A0A381QR57</accession>
<evidence type="ECO:0000313" key="7">
    <source>
        <dbReference type="EMBL" id="SUZ81866.1"/>
    </source>
</evidence>
<evidence type="ECO:0000259" key="5">
    <source>
        <dbReference type="Pfam" id="PF04055"/>
    </source>
</evidence>
<dbReference type="PANTHER" id="PTHR43728:SF1">
    <property type="entry name" value="FE-S OXIDOREDUCTASE"/>
    <property type="match status" value="1"/>
</dbReference>
<gene>
    <name evidence="7" type="ORF">METZ01_LOCUS34720</name>
</gene>
<dbReference type="GO" id="GO:0003824">
    <property type="term" value="F:catalytic activity"/>
    <property type="evidence" value="ECO:0007669"/>
    <property type="project" value="InterPro"/>
</dbReference>
<dbReference type="PANTHER" id="PTHR43728">
    <property type="entry name" value="SLR0304 PROTEIN"/>
    <property type="match status" value="1"/>
</dbReference>
<sequence>MLDTRPLLLKTDFPLLKRGTVETLQVNLGYKCNLSCTHCHVNAGPTRTEQMTREIANLVLEYLNVRPVKTMDLTGGAPELNPHFKYLVEEAKARGMEVIDRCNLTILGEPGMEDIAAFMAEKGVTVTASLPCYSEQNVEKQRGKHVYWESITALKKLNSLGYGAEPEKQLNLVFNPDGINLPPAQVSLEQDYKSELKSRHGIIFNKLFTITNMPISRFGGMLLAKGLYHPYMSTLRDSYREENLDTVMCRNLLSIDYQGYVYDCDFNQMLKLPLAINGRPKTHLSELLDKNLEHNPIITGEHCFGCTAGQGSSCGGSLEV</sequence>
<dbReference type="InterPro" id="IPR026351">
    <property type="entry name" value="rSAM_ArsS-like"/>
</dbReference>
<evidence type="ECO:0000256" key="2">
    <source>
        <dbReference type="ARBA" id="ARBA00022723"/>
    </source>
</evidence>
<evidence type="ECO:0000256" key="1">
    <source>
        <dbReference type="ARBA" id="ARBA00022691"/>
    </source>
</evidence>
<evidence type="ECO:0000259" key="6">
    <source>
        <dbReference type="Pfam" id="PF12345"/>
    </source>
</evidence>
<dbReference type="SFLD" id="SFLDG01067">
    <property type="entry name" value="SPASM/twitch_domain_containing"/>
    <property type="match status" value="1"/>
</dbReference>
<dbReference type="GO" id="GO:0051536">
    <property type="term" value="F:iron-sulfur cluster binding"/>
    <property type="evidence" value="ECO:0007669"/>
    <property type="project" value="UniProtKB-KW"/>
</dbReference>
<dbReference type="InterPro" id="IPR007197">
    <property type="entry name" value="rSAM"/>
</dbReference>
<keyword evidence="2" id="KW-0479">Metal-binding</keyword>
<protein>
    <recommendedName>
        <fullName evidence="8">Radical SAM core domain-containing protein</fullName>
    </recommendedName>
</protein>
<dbReference type="InterPro" id="IPR024521">
    <property type="entry name" value="ArsS-like_C"/>
</dbReference>
<dbReference type="Pfam" id="PF12345">
    <property type="entry name" value="DUF3641"/>
    <property type="match status" value="1"/>
</dbReference>
<dbReference type="SUPFAM" id="SSF102114">
    <property type="entry name" value="Radical SAM enzymes"/>
    <property type="match status" value="1"/>
</dbReference>
<dbReference type="CDD" id="cd01335">
    <property type="entry name" value="Radical_SAM"/>
    <property type="match status" value="1"/>
</dbReference>
<dbReference type="EMBL" id="UINC01001483">
    <property type="protein sequence ID" value="SUZ81866.1"/>
    <property type="molecule type" value="Genomic_DNA"/>
</dbReference>
<evidence type="ECO:0000256" key="4">
    <source>
        <dbReference type="ARBA" id="ARBA00023014"/>
    </source>
</evidence>
<keyword evidence="1" id="KW-0949">S-adenosyl-L-methionine</keyword>
<dbReference type="GO" id="GO:0046872">
    <property type="term" value="F:metal ion binding"/>
    <property type="evidence" value="ECO:0007669"/>
    <property type="project" value="UniProtKB-KW"/>
</dbReference>
<feature type="domain" description="Arsenosugar biosynthesis radical SAM protein ArsS-like C-terminal" evidence="6">
    <location>
        <begin position="181"/>
        <end position="317"/>
    </location>
</feature>
<evidence type="ECO:0000256" key="3">
    <source>
        <dbReference type="ARBA" id="ARBA00023004"/>
    </source>
</evidence>
<organism evidence="7">
    <name type="scientific">marine metagenome</name>
    <dbReference type="NCBI Taxonomy" id="408172"/>
    <lineage>
        <taxon>unclassified sequences</taxon>
        <taxon>metagenomes</taxon>
        <taxon>ecological metagenomes</taxon>
    </lineage>
</organism>
<evidence type="ECO:0008006" key="8">
    <source>
        <dbReference type="Google" id="ProtNLM"/>
    </source>
</evidence>
<dbReference type="Gene3D" id="3.20.20.70">
    <property type="entry name" value="Aldolase class I"/>
    <property type="match status" value="1"/>
</dbReference>
<dbReference type="AlphaFoldDB" id="A0A381QR57"/>
<keyword evidence="4" id="KW-0411">Iron-sulfur</keyword>
<keyword evidence="3" id="KW-0408">Iron</keyword>